<comment type="caution">
    <text evidence="1">The sequence shown here is derived from an EMBL/GenBank/DDBJ whole genome shotgun (WGS) entry which is preliminary data.</text>
</comment>
<proteinExistence type="predicted"/>
<evidence type="ECO:0000313" key="2">
    <source>
        <dbReference type="Proteomes" id="UP001162483"/>
    </source>
</evidence>
<gene>
    <name evidence="1" type="ORF">SPARVUS_LOCUS7944476</name>
</gene>
<name>A0ABN9DSR8_9NEOB</name>
<protein>
    <submittedName>
        <fullName evidence="1">Uncharacterized protein</fullName>
    </submittedName>
</protein>
<sequence length="66" mass="7589">MTRDCGHNTGDDQRLRTFGERVPKFDRYPLPLPWSCPQRSLVRGPRRLGAIHKAQCFSHMHSGCPL</sequence>
<reference evidence="1" key="1">
    <citation type="submission" date="2023-05" db="EMBL/GenBank/DDBJ databases">
        <authorList>
            <person name="Stuckert A."/>
        </authorList>
    </citation>
    <scope>NUCLEOTIDE SEQUENCE</scope>
</reference>
<dbReference type="Proteomes" id="UP001162483">
    <property type="component" value="Unassembled WGS sequence"/>
</dbReference>
<organism evidence="1 2">
    <name type="scientific">Staurois parvus</name>
    <dbReference type="NCBI Taxonomy" id="386267"/>
    <lineage>
        <taxon>Eukaryota</taxon>
        <taxon>Metazoa</taxon>
        <taxon>Chordata</taxon>
        <taxon>Craniata</taxon>
        <taxon>Vertebrata</taxon>
        <taxon>Euteleostomi</taxon>
        <taxon>Amphibia</taxon>
        <taxon>Batrachia</taxon>
        <taxon>Anura</taxon>
        <taxon>Neobatrachia</taxon>
        <taxon>Ranoidea</taxon>
        <taxon>Ranidae</taxon>
        <taxon>Staurois</taxon>
    </lineage>
</organism>
<dbReference type="EMBL" id="CATNWA010014644">
    <property type="protein sequence ID" value="CAI9574262.1"/>
    <property type="molecule type" value="Genomic_DNA"/>
</dbReference>
<keyword evidence="2" id="KW-1185">Reference proteome</keyword>
<evidence type="ECO:0000313" key="1">
    <source>
        <dbReference type="EMBL" id="CAI9574262.1"/>
    </source>
</evidence>
<accession>A0ABN9DSR8</accession>